<accession>A0A0R2DQ39</accession>
<gene>
    <name evidence="1" type="ORF">FD13_GL001217</name>
</gene>
<dbReference type="Proteomes" id="UP000051589">
    <property type="component" value="Unassembled WGS sequence"/>
</dbReference>
<sequence length="69" mass="7355">MKLLMLARQWPALNGLERGEHDFEPKGGLKSQFCLTGAVHSAKAVPRLSPGPAIGCLLVVEVGDGVQMK</sequence>
<reference evidence="1 2" key="1">
    <citation type="journal article" date="2015" name="Genome Announc.">
        <title>Expanding the biotechnology potential of lactobacilli through comparative genomics of 213 strains and associated genera.</title>
        <authorList>
            <person name="Sun Z."/>
            <person name="Harris H.M."/>
            <person name="McCann A."/>
            <person name="Guo C."/>
            <person name="Argimon S."/>
            <person name="Zhang W."/>
            <person name="Yang X."/>
            <person name="Jeffery I.B."/>
            <person name="Cooney J.C."/>
            <person name="Kagawa T.F."/>
            <person name="Liu W."/>
            <person name="Song Y."/>
            <person name="Salvetti E."/>
            <person name="Wrobel A."/>
            <person name="Rasinkangas P."/>
            <person name="Parkhill J."/>
            <person name="Rea M.C."/>
            <person name="O'Sullivan O."/>
            <person name="Ritari J."/>
            <person name="Douillard F.P."/>
            <person name="Paul Ross R."/>
            <person name="Yang R."/>
            <person name="Briner A.E."/>
            <person name="Felis G.E."/>
            <person name="de Vos W.M."/>
            <person name="Barrangou R."/>
            <person name="Klaenhammer T.R."/>
            <person name="Caufield P.W."/>
            <person name="Cui Y."/>
            <person name="Zhang H."/>
            <person name="O'Toole P.W."/>
        </authorList>
    </citation>
    <scope>NUCLEOTIDE SEQUENCE [LARGE SCALE GENOMIC DNA]</scope>
    <source>
        <strain evidence="1 2">DSM 21775</strain>
    </source>
</reference>
<dbReference type="PATRIC" id="fig|1423803.3.peg.1243"/>
<evidence type="ECO:0000313" key="1">
    <source>
        <dbReference type="EMBL" id="KRN02903.1"/>
    </source>
</evidence>
<dbReference type="AlphaFoldDB" id="A0A0R2DQ39"/>
<organism evidence="1 2">
    <name type="scientific">Levilactobacillus senmaizukei DSM 21775 = NBRC 103853</name>
    <dbReference type="NCBI Taxonomy" id="1423803"/>
    <lineage>
        <taxon>Bacteria</taxon>
        <taxon>Bacillati</taxon>
        <taxon>Bacillota</taxon>
        <taxon>Bacilli</taxon>
        <taxon>Lactobacillales</taxon>
        <taxon>Lactobacillaceae</taxon>
        <taxon>Levilactobacillus</taxon>
    </lineage>
</organism>
<keyword evidence="2" id="KW-1185">Reference proteome</keyword>
<comment type="caution">
    <text evidence="1">The sequence shown here is derived from an EMBL/GenBank/DDBJ whole genome shotgun (WGS) entry which is preliminary data.</text>
</comment>
<proteinExistence type="predicted"/>
<dbReference type="EMBL" id="AYZH01000003">
    <property type="protein sequence ID" value="KRN02903.1"/>
    <property type="molecule type" value="Genomic_DNA"/>
</dbReference>
<name>A0A0R2DQ39_9LACO</name>
<evidence type="ECO:0000313" key="2">
    <source>
        <dbReference type="Proteomes" id="UP000051589"/>
    </source>
</evidence>
<protein>
    <submittedName>
        <fullName evidence="1">Uncharacterized protein</fullName>
    </submittedName>
</protein>